<keyword evidence="9" id="KW-1185">Reference proteome</keyword>
<evidence type="ECO:0000259" key="6">
    <source>
        <dbReference type="Pfam" id="PF08281"/>
    </source>
</evidence>
<dbReference type="InterPro" id="IPR036388">
    <property type="entry name" value="WH-like_DNA-bd_sf"/>
</dbReference>
<protein>
    <submittedName>
        <fullName evidence="8">Sigma-70 family RNA polymerase sigma factor</fullName>
    </submittedName>
</protein>
<proteinExistence type="inferred from homology"/>
<feature type="domain" description="RNA polymerase sigma-70 region 2" evidence="5">
    <location>
        <begin position="38"/>
        <end position="98"/>
    </location>
</feature>
<dbReference type="InterPro" id="IPR013324">
    <property type="entry name" value="RNA_pol_sigma_r3/r4-like"/>
</dbReference>
<dbReference type="InterPro" id="IPR007627">
    <property type="entry name" value="RNA_pol_sigma70_r2"/>
</dbReference>
<dbReference type="InterPro" id="IPR046531">
    <property type="entry name" value="DUF6596"/>
</dbReference>
<keyword evidence="2" id="KW-0805">Transcription regulation</keyword>
<dbReference type="SUPFAM" id="SSF88946">
    <property type="entry name" value="Sigma2 domain of RNA polymerase sigma factors"/>
    <property type="match status" value="1"/>
</dbReference>
<sequence length="438" mass="48255">MPEATADAEDGPAFRATRGAAHQAVVEAVARAHRDHWGAVLAATVRLVRDLDTAEECVQDAYAQALRTWPATAVPDHPEAWLKTVARNRARDLLRRESAWRRALPLLVEEDLTPDPQDADEPPFVPDDMLRLVFTCCHPALSRDARVALTLRLVCGLSTAEVARAFLVQESTMAARITRAKKKIATARIPYRVPDAADLPERLSAVCEVVLLVFTTGENAPVGPVLVRDDLVACALHLARTLHRLLPEATEPTGLLALLVLIDARRRTRVDAEGRPVLLADQDRSRWDRDRIAEGVELLDQALRAGPPTRYAVQAAVAAVHAEAPTFEATDWSEIVGLYDLLLRLWPTPVVELNRAVALGMRDGPQAGLDALESLATEPALATYRYLSATRADFLRRLTRWPEAATAYEEALLLSDNDAERGFLEGRLREARGHIAEQ</sequence>
<dbReference type="NCBIfam" id="TIGR02937">
    <property type="entry name" value="sigma70-ECF"/>
    <property type="match status" value="1"/>
</dbReference>
<organism evidence="8 9">
    <name type="scientific">Catenulispora yoronensis</name>
    <dbReference type="NCBI Taxonomy" id="450799"/>
    <lineage>
        <taxon>Bacteria</taxon>
        <taxon>Bacillati</taxon>
        <taxon>Actinomycetota</taxon>
        <taxon>Actinomycetes</taxon>
        <taxon>Catenulisporales</taxon>
        <taxon>Catenulisporaceae</taxon>
        <taxon>Catenulispora</taxon>
    </lineage>
</organism>
<gene>
    <name evidence="8" type="ORF">GCM10009839_27300</name>
</gene>
<dbReference type="PANTHER" id="PTHR47756:SF2">
    <property type="entry name" value="BLL6612 PROTEIN"/>
    <property type="match status" value="1"/>
</dbReference>
<keyword evidence="4" id="KW-0804">Transcription</keyword>
<dbReference type="Proteomes" id="UP001500751">
    <property type="component" value="Unassembled WGS sequence"/>
</dbReference>
<dbReference type="EMBL" id="BAAAQN010000013">
    <property type="protein sequence ID" value="GAA2027168.1"/>
    <property type="molecule type" value="Genomic_DNA"/>
</dbReference>
<evidence type="ECO:0000256" key="3">
    <source>
        <dbReference type="ARBA" id="ARBA00023082"/>
    </source>
</evidence>
<dbReference type="InterPro" id="IPR014284">
    <property type="entry name" value="RNA_pol_sigma-70_dom"/>
</dbReference>
<dbReference type="Gene3D" id="1.10.10.10">
    <property type="entry name" value="Winged helix-like DNA-binding domain superfamily/Winged helix DNA-binding domain"/>
    <property type="match status" value="1"/>
</dbReference>
<evidence type="ECO:0000259" key="7">
    <source>
        <dbReference type="Pfam" id="PF20239"/>
    </source>
</evidence>
<dbReference type="InterPro" id="IPR013325">
    <property type="entry name" value="RNA_pol_sigma_r2"/>
</dbReference>
<accession>A0ABP5FI34</accession>
<dbReference type="SUPFAM" id="SSF88659">
    <property type="entry name" value="Sigma3 and sigma4 domains of RNA polymerase sigma factors"/>
    <property type="match status" value="1"/>
</dbReference>
<dbReference type="RefSeq" id="WP_344665934.1">
    <property type="nucleotide sequence ID" value="NZ_BAAAQN010000013.1"/>
</dbReference>
<comment type="caution">
    <text evidence="8">The sequence shown here is derived from an EMBL/GenBank/DDBJ whole genome shotgun (WGS) entry which is preliminary data.</text>
</comment>
<feature type="domain" description="DUF6596" evidence="7">
    <location>
        <begin position="202"/>
        <end position="302"/>
    </location>
</feature>
<evidence type="ECO:0000313" key="8">
    <source>
        <dbReference type="EMBL" id="GAA2027168.1"/>
    </source>
</evidence>
<evidence type="ECO:0000256" key="1">
    <source>
        <dbReference type="ARBA" id="ARBA00010641"/>
    </source>
</evidence>
<reference evidence="9" key="1">
    <citation type="journal article" date="2019" name="Int. J. Syst. Evol. Microbiol.">
        <title>The Global Catalogue of Microorganisms (GCM) 10K type strain sequencing project: providing services to taxonomists for standard genome sequencing and annotation.</title>
        <authorList>
            <consortium name="The Broad Institute Genomics Platform"/>
            <consortium name="The Broad Institute Genome Sequencing Center for Infectious Disease"/>
            <person name="Wu L."/>
            <person name="Ma J."/>
        </authorList>
    </citation>
    <scope>NUCLEOTIDE SEQUENCE [LARGE SCALE GENOMIC DNA]</scope>
    <source>
        <strain evidence="9">JCM 16014</strain>
    </source>
</reference>
<evidence type="ECO:0000256" key="2">
    <source>
        <dbReference type="ARBA" id="ARBA00023015"/>
    </source>
</evidence>
<keyword evidence="3" id="KW-0731">Sigma factor</keyword>
<name>A0ABP5FI34_9ACTN</name>
<feature type="domain" description="RNA polymerase sigma factor 70 region 4 type 2" evidence="6">
    <location>
        <begin position="134"/>
        <end position="184"/>
    </location>
</feature>
<evidence type="ECO:0000313" key="9">
    <source>
        <dbReference type="Proteomes" id="UP001500751"/>
    </source>
</evidence>
<comment type="similarity">
    <text evidence="1">Belongs to the sigma-70 factor family. ECF subfamily.</text>
</comment>
<dbReference type="Pfam" id="PF08281">
    <property type="entry name" value="Sigma70_r4_2"/>
    <property type="match status" value="1"/>
</dbReference>
<dbReference type="PANTHER" id="PTHR47756">
    <property type="entry name" value="BLL6612 PROTEIN-RELATED"/>
    <property type="match status" value="1"/>
</dbReference>
<evidence type="ECO:0000256" key="4">
    <source>
        <dbReference type="ARBA" id="ARBA00023163"/>
    </source>
</evidence>
<evidence type="ECO:0000259" key="5">
    <source>
        <dbReference type="Pfam" id="PF04542"/>
    </source>
</evidence>
<dbReference type="InterPro" id="IPR013249">
    <property type="entry name" value="RNA_pol_sigma70_r4_t2"/>
</dbReference>
<dbReference type="Pfam" id="PF04542">
    <property type="entry name" value="Sigma70_r2"/>
    <property type="match status" value="1"/>
</dbReference>
<dbReference type="Gene3D" id="1.10.1740.10">
    <property type="match status" value="1"/>
</dbReference>
<dbReference type="Pfam" id="PF20239">
    <property type="entry name" value="DUF6596"/>
    <property type="match status" value="1"/>
</dbReference>